<sequence>MRKEVPISKVTGYEEKCSPALEQLYCKIDGCPPRAKHAASSLYTVNSICCSLFGSKRLQFELTEKLMAIVGALSLLQPLLFVGLEEPLLSPADVDALFRSMVSCEPIFEKISTAQRVLDEHLNPGALREGMWPAPKTDPEVTERERLLRTLPAPMRHSESIGARNVPLRTNAGAALEPPIQNYHHAQQPAHQLQKPASERLPSSSTGLEQRSCWGYRPALPTSKFSEYFPDLPRANRQTTPSTSDRRTPTSFKESSPILDRRLGSIVTKSALPPPAMSSRNEPNPVWSFLPQPTTNNTAIKMTTASSRKVTSGAPRCLKAIILQPRVESQRGSVSCWYRIEPLPLSEQVMHTHIEKLGSNYSTVNAVAKLTLLQLNVLQDYLEDRQPQGQLVAVQYGKELELLTAMGTFKVKSVVFVIEMEEEPDKAQDNVRRAAAFVPGEQPTGPFGQFGVASGNGFGSAKPFELARFAPASAFKPSPPTCKPPPAELTPGQAKEAELGFHEEKDTPFEPKKRYMSITSRQDRSNESFEEHRLTDYTKAASIARNACGLPPPASTISTTIVANTNRASTQQRSADSSCGGSIEEKPNTTSTGIFGTAPVPRFGHELFDPRAPSAEIFDANTFRPPRPASSDPICPAASTGLFGAAIAPLAKGQPAEVTQPASFFGDHDRFGRFKQGLSAQPQPAPTATSNLSCGNYNATSGPVPGKLDSPSPPNNPFAFLRAPEVSAASSTGLFSSLTTTPPPPTNLFSKLSMNNHQHAPPFSSVPADEDGFLDDNTCWLCEGTVKKDVNVAPAPTSIVAPTWLKDTVQTSEESNKTGDESSPTLTTTKASDQLAVERKERIKAVEFDSNDESEEVWSARYDRLEARRLEDEKKKANAKLETTFVAQANGTAWSGTHVLDPPKSDTPPFPQLEGEGRQW</sequence>
<feature type="region of interest" description="Disordered" evidence="1">
    <location>
        <begin position="185"/>
        <end position="210"/>
    </location>
</feature>
<reference evidence="2" key="1">
    <citation type="journal article" date="2020" name="Stud. Mycol.">
        <title>101 Dothideomycetes genomes: a test case for predicting lifestyles and emergence of pathogens.</title>
        <authorList>
            <person name="Haridas S."/>
            <person name="Albert R."/>
            <person name="Binder M."/>
            <person name="Bloem J."/>
            <person name="Labutti K."/>
            <person name="Salamov A."/>
            <person name="Andreopoulos B."/>
            <person name="Baker S."/>
            <person name="Barry K."/>
            <person name="Bills G."/>
            <person name="Bluhm B."/>
            <person name="Cannon C."/>
            <person name="Castanera R."/>
            <person name="Culley D."/>
            <person name="Daum C."/>
            <person name="Ezra D."/>
            <person name="Gonzalez J."/>
            <person name="Henrissat B."/>
            <person name="Kuo A."/>
            <person name="Liang C."/>
            <person name="Lipzen A."/>
            <person name="Lutzoni F."/>
            <person name="Magnuson J."/>
            <person name="Mondo S."/>
            <person name="Nolan M."/>
            <person name="Ohm R."/>
            <person name="Pangilinan J."/>
            <person name="Park H.-J."/>
            <person name="Ramirez L."/>
            <person name="Alfaro M."/>
            <person name="Sun H."/>
            <person name="Tritt A."/>
            <person name="Yoshinaga Y."/>
            <person name="Zwiers L.-H."/>
            <person name="Turgeon B."/>
            <person name="Goodwin S."/>
            <person name="Spatafora J."/>
            <person name="Crous P."/>
            <person name="Grigoriev I."/>
        </authorList>
    </citation>
    <scope>NUCLEOTIDE SEQUENCE</scope>
    <source>
        <strain evidence="2">CBS 110217</strain>
    </source>
</reference>
<comment type="caution">
    <text evidence="2">The sequence shown here is derived from an EMBL/GenBank/DDBJ whole genome shotgun (WGS) entry which is preliminary data.</text>
</comment>
<feature type="region of interest" description="Disordered" evidence="1">
    <location>
        <begin position="805"/>
        <end position="834"/>
    </location>
</feature>
<dbReference type="AlphaFoldDB" id="A0A9P4HKQ4"/>
<accession>A0A9P4HKQ4</accession>
<dbReference type="OrthoDB" id="3797628at2759"/>
<feature type="compositionally biased region" description="Polar residues" evidence="1">
    <location>
        <begin position="678"/>
        <end position="701"/>
    </location>
</feature>
<feature type="region of interest" description="Disordered" evidence="1">
    <location>
        <begin position="892"/>
        <end position="920"/>
    </location>
</feature>
<feature type="region of interest" description="Disordered" evidence="1">
    <location>
        <begin position="225"/>
        <end position="257"/>
    </location>
</feature>
<feature type="region of interest" description="Disordered" evidence="1">
    <location>
        <begin position="567"/>
        <end position="595"/>
    </location>
</feature>
<keyword evidence="3" id="KW-1185">Reference proteome</keyword>
<protein>
    <submittedName>
        <fullName evidence="2">Uncharacterized protein</fullName>
    </submittedName>
</protein>
<evidence type="ECO:0000313" key="2">
    <source>
        <dbReference type="EMBL" id="KAF2036148.1"/>
    </source>
</evidence>
<feature type="compositionally biased region" description="Polar residues" evidence="1">
    <location>
        <begin position="567"/>
        <end position="580"/>
    </location>
</feature>
<evidence type="ECO:0000313" key="3">
    <source>
        <dbReference type="Proteomes" id="UP000799777"/>
    </source>
</evidence>
<name>A0A9P4HKQ4_9PLEO</name>
<dbReference type="EMBL" id="ML978155">
    <property type="protein sequence ID" value="KAF2036148.1"/>
    <property type="molecule type" value="Genomic_DNA"/>
</dbReference>
<organism evidence="2 3">
    <name type="scientific">Setomelanomma holmii</name>
    <dbReference type="NCBI Taxonomy" id="210430"/>
    <lineage>
        <taxon>Eukaryota</taxon>
        <taxon>Fungi</taxon>
        <taxon>Dikarya</taxon>
        <taxon>Ascomycota</taxon>
        <taxon>Pezizomycotina</taxon>
        <taxon>Dothideomycetes</taxon>
        <taxon>Pleosporomycetidae</taxon>
        <taxon>Pleosporales</taxon>
        <taxon>Pleosporineae</taxon>
        <taxon>Phaeosphaeriaceae</taxon>
        <taxon>Setomelanomma</taxon>
    </lineage>
</organism>
<proteinExistence type="predicted"/>
<feature type="compositionally biased region" description="Polar residues" evidence="1">
    <location>
        <begin position="821"/>
        <end position="832"/>
    </location>
</feature>
<dbReference type="Proteomes" id="UP000799777">
    <property type="component" value="Unassembled WGS sequence"/>
</dbReference>
<gene>
    <name evidence="2" type="ORF">EK21DRAFT_83858</name>
</gene>
<evidence type="ECO:0000256" key="1">
    <source>
        <dbReference type="SAM" id="MobiDB-lite"/>
    </source>
</evidence>
<feature type="region of interest" description="Disordered" evidence="1">
    <location>
        <begin position="677"/>
        <end position="711"/>
    </location>
</feature>